<feature type="compositionally biased region" description="Low complexity" evidence="2">
    <location>
        <begin position="780"/>
        <end position="816"/>
    </location>
</feature>
<feature type="compositionally biased region" description="Basic residues" evidence="2">
    <location>
        <begin position="168"/>
        <end position="179"/>
    </location>
</feature>
<feature type="compositionally biased region" description="Polar residues" evidence="2">
    <location>
        <begin position="1348"/>
        <end position="1361"/>
    </location>
</feature>
<feature type="region of interest" description="Disordered" evidence="2">
    <location>
        <begin position="22"/>
        <end position="90"/>
    </location>
</feature>
<feature type="coiled-coil region" evidence="1">
    <location>
        <begin position="1051"/>
        <end position="1274"/>
    </location>
</feature>
<feature type="region of interest" description="Disordered" evidence="2">
    <location>
        <begin position="1347"/>
        <end position="1389"/>
    </location>
</feature>
<evidence type="ECO:0000256" key="2">
    <source>
        <dbReference type="SAM" id="MobiDB-lite"/>
    </source>
</evidence>
<keyword evidence="4" id="KW-1185">Reference proteome</keyword>
<gene>
    <name evidence="3" type="ORF">KC01_LOCUS1819</name>
</gene>
<organism evidence="3 4">
    <name type="scientific">Knipowitschia caucasica</name>
    <name type="common">Caucasian dwarf goby</name>
    <name type="synonym">Pomatoschistus caucasicus</name>
    <dbReference type="NCBI Taxonomy" id="637954"/>
    <lineage>
        <taxon>Eukaryota</taxon>
        <taxon>Metazoa</taxon>
        <taxon>Chordata</taxon>
        <taxon>Craniata</taxon>
        <taxon>Vertebrata</taxon>
        <taxon>Euteleostomi</taxon>
        <taxon>Actinopterygii</taxon>
        <taxon>Neopterygii</taxon>
        <taxon>Teleostei</taxon>
        <taxon>Neoteleostei</taxon>
        <taxon>Acanthomorphata</taxon>
        <taxon>Gobiaria</taxon>
        <taxon>Gobiiformes</taxon>
        <taxon>Gobioidei</taxon>
        <taxon>Gobiidae</taxon>
        <taxon>Gobiinae</taxon>
        <taxon>Knipowitschia</taxon>
    </lineage>
</organism>
<feature type="compositionally biased region" description="Basic residues" evidence="2">
    <location>
        <begin position="22"/>
        <end position="34"/>
    </location>
</feature>
<sequence>MIRGVPLSECPLTSCVQYTNHHTHSNRDRTHHGRTAPNTLTVRDRTEDLTLICHRAPGGETSADHNEDDEDGSETSTSPHSHAPSSPTALKVRLSSSINLTLLLSRTPPYCPRPRSFSASVFSLRHRPPPPPGPGRRGPPRDFPLQSEGGGGGGGGGEDGGALDPIRLHPRPSAPRHRSPLPQRPQLILLPLERSPHSSSHHAHITPQTHPSLLPIWGGGGGAPQLYPPARASPLPPPVLPLCAQSRPTNLLTLLIYTRSTIPIAPPPSHWIFSPISGQLRSGHHLSSAQSSPIPSLHPLAARLSSLSHLSPLTLRSLSLPTILSLYANPILLRSSPLPPSALRTSLQAITPGNPPNPRWSSSELPPQIEEDRTVLRIKKRNLLLRPADSSPSVRRSKLSHQEHPSQPSHTLRHLFRRTLIARGYLISTPHPNHGSPLSLRYLFACRPRVPALSLISLSPRTALSCSSPPDISTPPPIAPSVPIPIHVTHTRPRSHRLRSAISHGPRLIKTKRIYIPLRPLALRRSPRSRRAIDHRTRTLAAAPRVRPLISPHLTVMISVALTLPSHTTPSALLPRTLLIVSTATLLYPTVDPLALGPRISPTTPCSSSSSQLNASHSPRISFFPANFSSSPSFYPSPHSRSPSRNIPFLLSSQSPTHSRALPRSRGRRVRCIVAHPLSSPRISHIFTTLLSSSLRQIIICSFLLPPPNSSLEAHLSPPHTLYTSPPLSNVSLLDGLCAISCSLSPTHLAASRSPLSTTTLPPLLSSSPLLSPQASAIRSSGSPLSSSLSTTPPNSSPRLHSSSPSPRSLSPSPLRGISHPVSPLNVGPLLRGSSVSRIITPALSTLSFITPHLPLSPSPSGHPLSASLLLLPPVHKASRTLSSLALSLSSSLGSLSPPASTSRSPSIPDTFLPSAPSSCLSSSATLAHHSRMFSLSLTQAWSSSKVQTQAWSSSKVQTQAWSSSEVQTQAWSSSKVQTRALSTCEVQTQTQAWSTCEVQTQTQALSTCEVQTQTQAWSTCEVQTQKVDLPHSENWYEEYEIAVRCMQVREAKFNAELELAREKLAKKEKEHQEVCEKLMQLQSLNLSLEKDLEQANDNSRKHESERQEACEKLKVLQLSHEKELQENFEELRVLKQSLEERDSVGKSSEKQISENENQSQKIEMLERQLQEFEELREELSLSVRQNQNLEKELQLLQMKVETQCEAQGSVGTKTQSSAQKKMEMLERQLKEFEDVKKEYIWCVEQNMSLEKDLEQAKETSRKHEAEHKEACEKLMELKVSQTKAFDDHLEELSVFKEGFKKQVEARRRLEQQVSEVAPQEKPSVCETQTQTVASAEMLTDPKAVKVETSTSDVPTQNLDQATRALFEKPQTSAEESRPQSHKDDCTELKGNVKNLTEIFENKLEQDTQKQGPELQRNRVKGKSVSALMKKFEF</sequence>
<evidence type="ECO:0000256" key="1">
    <source>
        <dbReference type="SAM" id="Coils"/>
    </source>
</evidence>
<name>A0AAV2IXP5_KNICA</name>
<accession>A0AAV2IXP5</accession>
<feature type="region of interest" description="Disordered" evidence="2">
    <location>
        <begin position="1403"/>
        <end position="1423"/>
    </location>
</feature>
<protein>
    <submittedName>
        <fullName evidence="3">Uncharacterized protein</fullName>
    </submittedName>
</protein>
<dbReference type="EMBL" id="OZ035823">
    <property type="protein sequence ID" value="CAL1569373.1"/>
    <property type="molecule type" value="Genomic_DNA"/>
</dbReference>
<feature type="compositionally biased region" description="Basic and acidic residues" evidence="2">
    <location>
        <begin position="1375"/>
        <end position="1388"/>
    </location>
</feature>
<dbReference type="Proteomes" id="UP001497482">
    <property type="component" value="Chromosome 1"/>
</dbReference>
<feature type="region of interest" description="Disordered" evidence="2">
    <location>
        <begin position="346"/>
        <end position="366"/>
    </location>
</feature>
<reference evidence="3 4" key="1">
    <citation type="submission" date="2024-04" db="EMBL/GenBank/DDBJ databases">
        <authorList>
            <person name="Waldvogel A.-M."/>
            <person name="Schoenle A."/>
        </authorList>
    </citation>
    <scope>NUCLEOTIDE SEQUENCE [LARGE SCALE GENOMIC DNA]</scope>
</reference>
<feature type="region of interest" description="Disordered" evidence="2">
    <location>
        <begin position="387"/>
        <end position="410"/>
    </location>
</feature>
<evidence type="ECO:0000313" key="3">
    <source>
        <dbReference type="EMBL" id="CAL1569373.1"/>
    </source>
</evidence>
<evidence type="ECO:0000313" key="4">
    <source>
        <dbReference type="Proteomes" id="UP001497482"/>
    </source>
</evidence>
<proteinExistence type="predicted"/>
<feature type="region of interest" description="Disordered" evidence="2">
    <location>
        <begin position="195"/>
        <end position="217"/>
    </location>
</feature>
<feature type="region of interest" description="Disordered" evidence="2">
    <location>
        <begin position="121"/>
        <end position="183"/>
    </location>
</feature>
<keyword evidence="1" id="KW-0175">Coiled coil</keyword>
<feature type="region of interest" description="Disordered" evidence="2">
    <location>
        <begin position="775"/>
        <end position="817"/>
    </location>
</feature>
<feature type="compositionally biased region" description="Low complexity" evidence="2">
    <location>
        <begin position="75"/>
        <end position="90"/>
    </location>
</feature>
<feature type="compositionally biased region" description="Gly residues" evidence="2">
    <location>
        <begin position="148"/>
        <end position="160"/>
    </location>
</feature>